<dbReference type="EMBL" id="AAHK01001801">
    <property type="protein sequence ID" value="EAN84072.1"/>
    <property type="molecule type" value="Genomic_DNA"/>
</dbReference>
<proteinExistence type="predicted"/>
<dbReference type="KEGG" id="tcr:510967.20"/>
<reference evidence="1 2" key="1">
    <citation type="journal article" date="2005" name="Science">
        <title>The genome sequence of Trypanosoma cruzi, etiologic agent of Chagas disease.</title>
        <authorList>
            <person name="El-Sayed N.M."/>
            <person name="Myler P.J."/>
            <person name="Bartholomeu D.C."/>
            <person name="Nilsson D."/>
            <person name="Aggarwal G."/>
            <person name="Tran A.N."/>
            <person name="Ghedin E."/>
            <person name="Worthey E.A."/>
            <person name="Delcher A.L."/>
            <person name="Blandin G."/>
            <person name="Westenberger S.J."/>
            <person name="Caler E."/>
            <person name="Cerqueira G.C."/>
            <person name="Branche C."/>
            <person name="Haas B."/>
            <person name="Anupama A."/>
            <person name="Arner E."/>
            <person name="Aslund L."/>
            <person name="Attipoe P."/>
            <person name="Bontempi E."/>
            <person name="Bringaud F."/>
            <person name="Burton P."/>
            <person name="Cadag E."/>
            <person name="Campbell D.A."/>
            <person name="Carrington M."/>
            <person name="Crabtree J."/>
            <person name="Darban H."/>
            <person name="da Silveira J.F."/>
            <person name="de Jong P."/>
            <person name="Edwards K."/>
            <person name="Englund P.T."/>
            <person name="Fazelina G."/>
            <person name="Feldblyum T."/>
            <person name="Ferella M."/>
            <person name="Frasch A.C."/>
            <person name="Gull K."/>
            <person name="Horn D."/>
            <person name="Hou L."/>
            <person name="Huang Y."/>
            <person name="Kindlund E."/>
            <person name="Klingbeil M."/>
            <person name="Kluge S."/>
            <person name="Koo H."/>
            <person name="Lacerda D."/>
            <person name="Levin M.J."/>
            <person name="Lorenzi H."/>
            <person name="Louie T."/>
            <person name="Machado C.R."/>
            <person name="McCulloch R."/>
            <person name="McKenna A."/>
            <person name="Mizuno Y."/>
            <person name="Mottram J.C."/>
            <person name="Nelson S."/>
            <person name="Ochaya S."/>
            <person name="Osoegawa K."/>
            <person name="Pai G."/>
            <person name="Parsons M."/>
            <person name="Pentony M."/>
            <person name="Pettersson U."/>
            <person name="Pop M."/>
            <person name="Ramirez J.L."/>
            <person name="Rinta J."/>
            <person name="Robertson L."/>
            <person name="Salzberg S.L."/>
            <person name="Sanchez D.O."/>
            <person name="Seyler A."/>
            <person name="Sharma R."/>
            <person name="Shetty J."/>
            <person name="Simpson A.J."/>
            <person name="Sisk E."/>
            <person name="Tammi M.T."/>
            <person name="Tarleton R."/>
            <person name="Teixeira S."/>
            <person name="Van Aken S."/>
            <person name="Vogt C."/>
            <person name="Ward P.N."/>
            <person name="Wickstead B."/>
            <person name="Wortman J."/>
            <person name="White O."/>
            <person name="Fraser C.M."/>
            <person name="Stuart K.D."/>
            <person name="Andersson B."/>
        </authorList>
    </citation>
    <scope>NUCLEOTIDE SEQUENCE [LARGE SCALE GENOMIC DNA]</scope>
    <source>
        <strain evidence="1 2">CL Brener</strain>
    </source>
</reference>
<evidence type="ECO:0000313" key="1">
    <source>
        <dbReference type="EMBL" id="EAN84072.1"/>
    </source>
</evidence>
<organism evidence="1 2">
    <name type="scientific">Trypanosoma cruzi (strain CL Brener)</name>
    <dbReference type="NCBI Taxonomy" id="353153"/>
    <lineage>
        <taxon>Eukaryota</taxon>
        <taxon>Discoba</taxon>
        <taxon>Euglenozoa</taxon>
        <taxon>Kinetoplastea</taxon>
        <taxon>Metakinetoplastina</taxon>
        <taxon>Trypanosomatida</taxon>
        <taxon>Trypanosomatidae</taxon>
        <taxon>Trypanosoma</taxon>
        <taxon>Schizotrypanum</taxon>
    </lineage>
</organism>
<comment type="caution">
    <text evidence="1">The sequence shown here is derived from an EMBL/GenBank/DDBJ whole genome shotgun (WGS) entry which is preliminary data.</text>
</comment>
<dbReference type="InParanoid" id="Q4CUX0"/>
<evidence type="ECO:0000313" key="2">
    <source>
        <dbReference type="Proteomes" id="UP000002296"/>
    </source>
</evidence>
<dbReference type="RefSeq" id="XP_805923.1">
    <property type="nucleotide sequence ID" value="XM_800830.1"/>
</dbReference>
<dbReference type="GeneID" id="3535819"/>
<accession>Q4CUX0</accession>
<name>Q4CUX0_TRYCC</name>
<dbReference type="PaxDb" id="353153-Q4CUX0"/>
<dbReference type="AlphaFoldDB" id="Q4CUX0"/>
<dbReference type="Proteomes" id="UP000002296">
    <property type="component" value="Unassembled WGS sequence"/>
</dbReference>
<sequence>MKALDFGVVMQDQRMAPLTQFMARMALDGEISPFHCDALMISSLYRAALAPFCCVEDERDSASVCTAVLRDVFAGAEAALDDTVKCRELTPAFITRSSDGSGLLAERRLILRLRSQKRMVRSVSLRTESH</sequence>
<gene>
    <name evidence="1" type="ORF">Tc00.1047053510967.20</name>
</gene>
<keyword evidence="2" id="KW-1185">Reference proteome</keyword>
<protein>
    <submittedName>
        <fullName evidence="1">Uncharacterized protein</fullName>
    </submittedName>
</protein>